<keyword evidence="4" id="KW-1185">Reference proteome</keyword>
<feature type="compositionally biased region" description="Low complexity" evidence="1">
    <location>
        <begin position="1"/>
        <end position="17"/>
    </location>
</feature>
<dbReference type="Proteomes" id="UP000582659">
    <property type="component" value="Unassembled WGS sequence"/>
</dbReference>
<reference evidence="5" key="1">
    <citation type="submission" date="2016-11" db="UniProtKB">
        <authorList>
            <consortium name="WormBaseParasite"/>
        </authorList>
    </citation>
    <scope>IDENTIFICATION</scope>
</reference>
<feature type="region of interest" description="Disordered" evidence="1">
    <location>
        <begin position="1"/>
        <end position="23"/>
    </location>
</feature>
<proteinExistence type="predicted"/>
<dbReference type="OrthoDB" id="10349075at2759"/>
<evidence type="ECO:0000313" key="3">
    <source>
        <dbReference type="Proteomes" id="UP000095284"/>
    </source>
</evidence>
<gene>
    <name evidence="2" type="ORF">BXYJ_LOCUS6735</name>
</gene>
<evidence type="ECO:0000256" key="1">
    <source>
        <dbReference type="SAM" id="MobiDB-lite"/>
    </source>
</evidence>
<dbReference type="Proteomes" id="UP000095284">
    <property type="component" value="Unplaced"/>
</dbReference>
<protein>
    <submittedName>
        <fullName evidence="2">(pine wood nematode) hypothetical protein</fullName>
    </submittedName>
</protein>
<dbReference type="AlphaFoldDB" id="A0A1I7STA7"/>
<dbReference type="EMBL" id="CAJFDI010000003">
    <property type="protein sequence ID" value="CAD5221552.1"/>
    <property type="molecule type" value="Genomic_DNA"/>
</dbReference>
<organism evidence="3 5">
    <name type="scientific">Bursaphelenchus xylophilus</name>
    <name type="common">Pinewood nematode worm</name>
    <name type="synonym">Aphelenchoides xylophilus</name>
    <dbReference type="NCBI Taxonomy" id="6326"/>
    <lineage>
        <taxon>Eukaryota</taxon>
        <taxon>Metazoa</taxon>
        <taxon>Ecdysozoa</taxon>
        <taxon>Nematoda</taxon>
        <taxon>Chromadorea</taxon>
        <taxon>Rhabditida</taxon>
        <taxon>Tylenchina</taxon>
        <taxon>Tylenchomorpha</taxon>
        <taxon>Aphelenchoidea</taxon>
        <taxon>Aphelenchoididae</taxon>
        <taxon>Bursaphelenchus</taxon>
    </lineage>
</organism>
<dbReference type="WBParaSite" id="BXY_1627700.1">
    <property type="protein sequence ID" value="BXY_1627700.1"/>
    <property type="gene ID" value="BXY_1627700"/>
</dbReference>
<dbReference type="Proteomes" id="UP000659654">
    <property type="component" value="Unassembled WGS sequence"/>
</dbReference>
<evidence type="ECO:0000313" key="5">
    <source>
        <dbReference type="WBParaSite" id="BXY_1627700.1"/>
    </source>
</evidence>
<reference evidence="2" key="2">
    <citation type="submission" date="2020-09" db="EMBL/GenBank/DDBJ databases">
        <authorList>
            <person name="Kikuchi T."/>
        </authorList>
    </citation>
    <scope>NUCLEOTIDE SEQUENCE</scope>
    <source>
        <strain evidence="2">Ka4C1</strain>
    </source>
</reference>
<dbReference type="EMBL" id="CAJFCV020000003">
    <property type="protein sequence ID" value="CAG9108607.1"/>
    <property type="molecule type" value="Genomic_DNA"/>
</dbReference>
<evidence type="ECO:0000313" key="2">
    <source>
        <dbReference type="EMBL" id="CAD5221552.1"/>
    </source>
</evidence>
<accession>A0A1I7STA7</accession>
<name>A0A1I7STA7_BURXY</name>
<evidence type="ECO:0000313" key="4">
    <source>
        <dbReference type="Proteomes" id="UP000659654"/>
    </source>
</evidence>
<sequence>MSSLPRSRSQSTVRSSSLAPDTQQLVPEPSAYLSTISKCWPRYRNFLNEYCHRSQNYGPYYYDGYYKRQPTYFNPIRTYHYEFGYY</sequence>